<dbReference type="EMBL" id="LAVV01000111">
    <property type="protein sequence ID" value="KNZ64612.1"/>
    <property type="molecule type" value="Genomic_DNA"/>
</dbReference>
<reference evidence="1 2" key="1">
    <citation type="submission" date="2015-08" db="EMBL/GenBank/DDBJ databases">
        <title>Next Generation Sequencing and Analysis of the Genome of Puccinia sorghi L Schw, the Causal Agent of Maize Common Rust.</title>
        <authorList>
            <person name="Rochi L."/>
            <person name="Burguener G."/>
            <person name="Darino M."/>
            <person name="Turjanski A."/>
            <person name="Kreff E."/>
            <person name="Dieguez M.J."/>
            <person name="Sacco F."/>
        </authorList>
    </citation>
    <scope>NUCLEOTIDE SEQUENCE [LARGE SCALE GENOMIC DNA]</scope>
    <source>
        <strain evidence="1 2">RO10H11247</strain>
    </source>
</reference>
<protein>
    <submittedName>
        <fullName evidence="1">Uncharacterized protein</fullName>
    </submittedName>
</protein>
<accession>A0A0L6VVH4</accession>
<comment type="caution">
    <text evidence="1">The sequence shown here is derived from an EMBL/GenBank/DDBJ whole genome shotgun (WGS) entry which is preliminary data.</text>
</comment>
<proteinExistence type="predicted"/>
<name>A0A0L6VVH4_9BASI</name>
<keyword evidence="2" id="KW-1185">Reference proteome</keyword>
<dbReference type="AlphaFoldDB" id="A0A0L6VVH4"/>
<dbReference type="VEuPathDB" id="FungiDB:VP01_100g6"/>
<organism evidence="1 2">
    <name type="scientific">Puccinia sorghi</name>
    <dbReference type="NCBI Taxonomy" id="27349"/>
    <lineage>
        <taxon>Eukaryota</taxon>
        <taxon>Fungi</taxon>
        <taxon>Dikarya</taxon>
        <taxon>Basidiomycota</taxon>
        <taxon>Pucciniomycotina</taxon>
        <taxon>Pucciniomycetes</taxon>
        <taxon>Pucciniales</taxon>
        <taxon>Pucciniaceae</taxon>
        <taxon>Puccinia</taxon>
    </lineage>
</organism>
<dbReference type="Proteomes" id="UP000037035">
    <property type="component" value="Unassembled WGS sequence"/>
</dbReference>
<evidence type="ECO:0000313" key="1">
    <source>
        <dbReference type="EMBL" id="KNZ64612.1"/>
    </source>
</evidence>
<gene>
    <name evidence="1" type="ORF">VP01_100g6</name>
</gene>
<evidence type="ECO:0000313" key="2">
    <source>
        <dbReference type="Proteomes" id="UP000037035"/>
    </source>
</evidence>
<sequence length="84" mass="9413">MVSPGLSRFSMISVPCGNPFLYDKFIVQLSDGNILFECPFEPKKNRWCLNYPLIKPDAYDATDRSTSLLSCAVSPSMSIAIKIY</sequence>